<evidence type="ECO:0000313" key="2">
    <source>
        <dbReference type="Proteomes" id="UP000789920"/>
    </source>
</evidence>
<feature type="non-terminal residue" evidence="1">
    <location>
        <position position="71"/>
    </location>
</feature>
<gene>
    <name evidence="1" type="ORF">RPERSI_LOCUS8416</name>
</gene>
<comment type="caution">
    <text evidence="1">The sequence shown here is derived from an EMBL/GenBank/DDBJ whole genome shotgun (WGS) entry which is preliminary data.</text>
</comment>
<dbReference type="Proteomes" id="UP000789920">
    <property type="component" value="Unassembled WGS sequence"/>
</dbReference>
<protein>
    <submittedName>
        <fullName evidence="1">20309_t:CDS:1</fullName>
    </submittedName>
</protein>
<accession>A0ACA9NLC0</accession>
<sequence length="71" mass="8104">MMRNMKSAENADENKANLFTNGIVDFNSVENKFFLERLQIAISLCTGKQLSTLQQAILNPPIYNNKLDKKK</sequence>
<evidence type="ECO:0000313" key="1">
    <source>
        <dbReference type="EMBL" id="CAG8664715.1"/>
    </source>
</evidence>
<proteinExistence type="predicted"/>
<dbReference type="EMBL" id="CAJVQC010015216">
    <property type="protein sequence ID" value="CAG8664715.1"/>
    <property type="molecule type" value="Genomic_DNA"/>
</dbReference>
<reference evidence="1" key="1">
    <citation type="submission" date="2021-06" db="EMBL/GenBank/DDBJ databases">
        <authorList>
            <person name="Kallberg Y."/>
            <person name="Tangrot J."/>
            <person name="Rosling A."/>
        </authorList>
    </citation>
    <scope>NUCLEOTIDE SEQUENCE</scope>
    <source>
        <strain evidence="1">MA461A</strain>
    </source>
</reference>
<organism evidence="1 2">
    <name type="scientific">Racocetra persica</name>
    <dbReference type="NCBI Taxonomy" id="160502"/>
    <lineage>
        <taxon>Eukaryota</taxon>
        <taxon>Fungi</taxon>
        <taxon>Fungi incertae sedis</taxon>
        <taxon>Mucoromycota</taxon>
        <taxon>Glomeromycotina</taxon>
        <taxon>Glomeromycetes</taxon>
        <taxon>Diversisporales</taxon>
        <taxon>Gigasporaceae</taxon>
        <taxon>Racocetra</taxon>
    </lineage>
</organism>
<name>A0ACA9NLC0_9GLOM</name>
<keyword evidence="2" id="KW-1185">Reference proteome</keyword>